<comment type="subunit">
    <text evidence="2">Homotrimer.</text>
</comment>
<evidence type="ECO:0000313" key="10">
    <source>
        <dbReference type="EMBL" id="RGV18396.1"/>
    </source>
</evidence>
<dbReference type="RefSeq" id="WP_013612159.1">
    <property type="nucleotide sequence ID" value="NZ_JABWDG010000053.1"/>
</dbReference>
<dbReference type="PANTHER" id="PTHR12213:SF0">
    <property type="entry name" value="CORRINOID ADENOSYLTRANSFERASE MMAB"/>
    <property type="match status" value="1"/>
</dbReference>
<dbReference type="Proteomes" id="UP000283426">
    <property type="component" value="Unassembled WGS sequence"/>
</dbReference>
<dbReference type="EMBL" id="JAQMRD010000016">
    <property type="protein sequence ID" value="MDB9223806.1"/>
    <property type="molecule type" value="Genomic_DNA"/>
</dbReference>
<proteinExistence type="inferred from homology"/>
<dbReference type="Pfam" id="PF01923">
    <property type="entry name" value="Cob_adeno_trans"/>
    <property type="match status" value="1"/>
</dbReference>
<evidence type="ECO:0000313" key="9">
    <source>
        <dbReference type="EMBL" id="MDB9223806.1"/>
    </source>
</evidence>
<evidence type="ECO:0000313" key="8">
    <source>
        <dbReference type="EMBL" id="MCG4961930.1"/>
    </source>
</evidence>
<comment type="pathway">
    <text evidence="6">Cofactor biosynthesis; adenosylcobalamin biosynthesis; adenosylcobalamin from cob(II)yrinate a,c-diamide: step 2/7.</text>
</comment>
<keyword evidence="4 6" id="KW-0547">Nucleotide-binding</keyword>
<dbReference type="EMBL" id="JAKNDN010000050">
    <property type="protein sequence ID" value="MCG4961930.1"/>
    <property type="molecule type" value="Genomic_DNA"/>
</dbReference>
<dbReference type="EMBL" id="QSCO01000034">
    <property type="protein sequence ID" value="RGY03668.1"/>
    <property type="molecule type" value="Genomic_DNA"/>
</dbReference>
<dbReference type="InterPro" id="IPR016030">
    <property type="entry name" value="CblAdoTrfase-like"/>
</dbReference>
<keyword evidence="3 6" id="KW-0808">Transferase</keyword>
<dbReference type="Proteomes" id="UP000284434">
    <property type="component" value="Unassembled WGS sequence"/>
</dbReference>
<dbReference type="EC" id="2.5.1.17" evidence="6"/>
<protein>
    <recommendedName>
        <fullName evidence="6">Corrinoid adenosyltransferase</fullName>
        <ecNumber evidence="6">2.5.1.17</ecNumber>
    </recommendedName>
    <alternativeName>
        <fullName evidence="6">Cob(II)alamin adenosyltransferase</fullName>
    </alternativeName>
    <alternativeName>
        <fullName evidence="6">Cob(II)yrinic acid a,c-diamide adenosyltransferase</fullName>
    </alternativeName>
    <alternativeName>
        <fullName evidence="6">Cobinamide/cobalamin adenosyltransferase</fullName>
    </alternativeName>
</protein>
<comment type="catalytic activity">
    <reaction evidence="6">
        <text>2 cob(II)alamin + reduced [electron-transfer flavoprotein] + 2 ATP = 2 adenosylcob(III)alamin + 2 triphosphate + oxidized [electron-transfer flavoprotein] + 3 H(+)</text>
        <dbReference type="Rhea" id="RHEA:28671"/>
        <dbReference type="Rhea" id="RHEA-COMP:10685"/>
        <dbReference type="Rhea" id="RHEA-COMP:10686"/>
        <dbReference type="ChEBI" id="CHEBI:15378"/>
        <dbReference type="ChEBI" id="CHEBI:16304"/>
        <dbReference type="ChEBI" id="CHEBI:18036"/>
        <dbReference type="ChEBI" id="CHEBI:18408"/>
        <dbReference type="ChEBI" id="CHEBI:30616"/>
        <dbReference type="ChEBI" id="CHEBI:57692"/>
        <dbReference type="ChEBI" id="CHEBI:58307"/>
        <dbReference type="EC" id="2.5.1.17"/>
    </reaction>
</comment>
<evidence type="ECO:0000256" key="2">
    <source>
        <dbReference type="ARBA" id="ARBA00011233"/>
    </source>
</evidence>
<dbReference type="InterPro" id="IPR029499">
    <property type="entry name" value="PduO-typ"/>
</dbReference>
<comment type="caution">
    <text evidence="10">The sequence shown here is derived from an EMBL/GenBank/DDBJ whole genome shotgun (WGS) entry which is preliminary data.</text>
</comment>
<dbReference type="OMA" id="HQACTVV"/>
<reference evidence="12 13" key="1">
    <citation type="submission" date="2018-08" db="EMBL/GenBank/DDBJ databases">
        <title>A genome reference for cultivated species of the human gut microbiota.</title>
        <authorList>
            <person name="Zou Y."/>
            <person name="Xue W."/>
            <person name="Luo G."/>
        </authorList>
    </citation>
    <scope>NUCLEOTIDE SEQUENCE [LARGE SCALE GENOMIC DNA]</scope>
    <source>
        <strain evidence="10 12">AF14-6AC</strain>
        <strain evidence="11 13">OF03-11</strain>
    </source>
</reference>
<dbReference type="Proteomes" id="UP001199750">
    <property type="component" value="Unassembled WGS sequence"/>
</dbReference>
<dbReference type="GO" id="GO:0005524">
    <property type="term" value="F:ATP binding"/>
    <property type="evidence" value="ECO:0007669"/>
    <property type="project" value="UniProtKB-UniRule"/>
</dbReference>
<dbReference type="PANTHER" id="PTHR12213">
    <property type="entry name" value="CORRINOID ADENOSYLTRANSFERASE"/>
    <property type="match status" value="1"/>
</dbReference>
<accession>A0A3D1UIF5</accession>
<dbReference type="InterPro" id="IPR036451">
    <property type="entry name" value="CblAdoTrfase-like_sf"/>
</dbReference>
<feature type="domain" description="Cobalamin adenosyltransferase-like" evidence="7">
    <location>
        <begin position="3"/>
        <end position="168"/>
    </location>
</feature>
<dbReference type="AlphaFoldDB" id="A0A3D1UIF5"/>
<name>A0A3D1UIF5_9BACT</name>
<evidence type="ECO:0000313" key="13">
    <source>
        <dbReference type="Proteomes" id="UP000284434"/>
    </source>
</evidence>
<evidence type="ECO:0000256" key="5">
    <source>
        <dbReference type="ARBA" id="ARBA00022840"/>
    </source>
</evidence>
<dbReference type="UniPathway" id="UPA00148">
    <property type="reaction ID" value="UER00233"/>
</dbReference>
<dbReference type="GeneID" id="61275185"/>
<evidence type="ECO:0000256" key="6">
    <source>
        <dbReference type="RuleBase" id="RU366026"/>
    </source>
</evidence>
<evidence type="ECO:0000256" key="1">
    <source>
        <dbReference type="ARBA" id="ARBA00007487"/>
    </source>
</evidence>
<evidence type="ECO:0000313" key="12">
    <source>
        <dbReference type="Proteomes" id="UP000283426"/>
    </source>
</evidence>
<dbReference type="FunFam" id="1.20.1200.10:FF:000001">
    <property type="entry name" value="Cob(I)yrinic acid a,c-diamide adenosyltransferase"/>
    <property type="match status" value="1"/>
</dbReference>
<evidence type="ECO:0000313" key="11">
    <source>
        <dbReference type="EMBL" id="RGY03668.1"/>
    </source>
</evidence>
<keyword evidence="5 6" id="KW-0067">ATP-binding</keyword>
<comment type="similarity">
    <text evidence="1 6">Belongs to the Cob(I)alamin adenosyltransferase family.</text>
</comment>
<dbReference type="Gene3D" id="1.20.1200.10">
    <property type="entry name" value="Cobalamin adenosyltransferase-like"/>
    <property type="match status" value="1"/>
</dbReference>
<dbReference type="SUPFAM" id="SSF89028">
    <property type="entry name" value="Cobalamin adenosyltransferase-like"/>
    <property type="match status" value="1"/>
</dbReference>
<evidence type="ECO:0000259" key="7">
    <source>
        <dbReference type="Pfam" id="PF01923"/>
    </source>
</evidence>
<dbReference type="Proteomes" id="UP001212263">
    <property type="component" value="Unassembled WGS sequence"/>
</dbReference>
<reference evidence="9" key="3">
    <citation type="submission" date="2023-01" db="EMBL/GenBank/DDBJ databases">
        <title>Human gut microbiome strain richness.</title>
        <authorList>
            <person name="Chen-Liaw A."/>
        </authorList>
    </citation>
    <scope>NUCLEOTIDE SEQUENCE</scope>
    <source>
        <strain evidence="9">RTP21484st1_B7_RTP21484_190118</strain>
    </source>
</reference>
<gene>
    <name evidence="10" type="ORF">DWW24_19900</name>
    <name evidence="11" type="ORF">DXA53_18055</name>
    <name evidence="8" type="ORF">L0P03_19105</name>
    <name evidence="9" type="ORF">PN645_12410</name>
</gene>
<keyword evidence="6" id="KW-0169">Cobalamin biosynthesis</keyword>
<dbReference type="GO" id="GO:0008817">
    <property type="term" value="F:corrinoid adenosyltransferase activity"/>
    <property type="evidence" value="ECO:0007669"/>
    <property type="project" value="UniProtKB-UniRule"/>
</dbReference>
<evidence type="ECO:0000256" key="3">
    <source>
        <dbReference type="ARBA" id="ARBA00022679"/>
    </source>
</evidence>
<dbReference type="NCBIfam" id="TIGR00636">
    <property type="entry name" value="PduO_Nterm"/>
    <property type="match status" value="1"/>
</dbReference>
<dbReference type="EMBL" id="QRYW01000058">
    <property type="protein sequence ID" value="RGV18396.1"/>
    <property type="molecule type" value="Genomic_DNA"/>
</dbReference>
<comment type="catalytic activity">
    <reaction evidence="6">
        <text>2 cob(II)yrinate a,c diamide + reduced [electron-transfer flavoprotein] + 2 ATP = 2 adenosylcob(III)yrinate a,c-diamide + 2 triphosphate + oxidized [electron-transfer flavoprotein] + 3 H(+)</text>
        <dbReference type="Rhea" id="RHEA:11528"/>
        <dbReference type="Rhea" id="RHEA-COMP:10685"/>
        <dbReference type="Rhea" id="RHEA-COMP:10686"/>
        <dbReference type="ChEBI" id="CHEBI:15378"/>
        <dbReference type="ChEBI" id="CHEBI:18036"/>
        <dbReference type="ChEBI" id="CHEBI:30616"/>
        <dbReference type="ChEBI" id="CHEBI:57692"/>
        <dbReference type="ChEBI" id="CHEBI:58307"/>
        <dbReference type="ChEBI" id="CHEBI:58503"/>
        <dbReference type="ChEBI" id="CHEBI:58537"/>
        <dbReference type="EC" id="2.5.1.17"/>
    </reaction>
</comment>
<sequence>MKIYTKTGDKGMTSLIGGKRVPKNSARLESYGTIDELNSFLGMIRSFPLEQVIAEELVEIQSRLFDVGGNLATDPEASANLKVPIGVTEEDIALLENGIDRMDAEVPPMKYFVLPGGNQCVSFCHMARTICRRAERRILDLAAETEVDGSVMKYVNRLSDYLFILARKIAYDSGCEEMKWVPRK</sequence>
<organism evidence="10 12">
    <name type="scientific">Odoribacter splanchnicus</name>
    <dbReference type="NCBI Taxonomy" id="28118"/>
    <lineage>
        <taxon>Bacteria</taxon>
        <taxon>Pseudomonadati</taxon>
        <taxon>Bacteroidota</taxon>
        <taxon>Bacteroidia</taxon>
        <taxon>Bacteroidales</taxon>
        <taxon>Odoribacteraceae</taxon>
        <taxon>Odoribacter</taxon>
    </lineage>
</organism>
<reference evidence="8" key="2">
    <citation type="submission" date="2022-01" db="EMBL/GenBank/DDBJ databases">
        <title>Collection of gut derived symbiotic bacterial strains cultured from healthy donors.</title>
        <authorList>
            <person name="Lin H."/>
            <person name="Kohout C."/>
            <person name="Waligurski E."/>
            <person name="Pamer E.G."/>
        </authorList>
    </citation>
    <scope>NUCLEOTIDE SEQUENCE</scope>
    <source>
        <strain evidence="8">DFI.1.149</strain>
    </source>
</reference>
<dbReference type="GO" id="GO:0009236">
    <property type="term" value="P:cobalamin biosynthetic process"/>
    <property type="evidence" value="ECO:0007669"/>
    <property type="project" value="UniProtKB-UniRule"/>
</dbReference>
<evidence type="ECO:0000256" key="4">
    <source>
        <dbReference type="ARBA" id="ARBA00022741"/>
    </source>
</evidence>